<comment type="caution">
    <text evidence="2">The sequence shown here is derived from an EMBL/GenBank/DDBJ whole genome shotgun (WGS) entry which is preliminary data.</text>
</comment>
<evidence type="ECO:0000256" key="1">
    <source>
        <dbReference type="SAM" id="MobiDB-lite"/>
    </source>
</evidence>
<accession>A0ABQ7XUH7</accession>
<protein>
    <submittedName>
        <fullName evidence="2">Uncharacterized protein</fullName>
    </submittedName>
</protein>
<feature type="region of interest" description="Disordered" evidence="1">
    <location>
        <begin position="82"/>
        <end position="111"/>
    </location>
</feature>
<gene>
    <name evidence="2" type="ORF">HID58_087854</name>
</gene>
<keyword evidence="3" id="KW-1185">Reference proteome</keyword>
<feature type="non-terminal residue" evidence="2">
    <location>
        <position position="1"/>
    </location>
</feature>
<name>A0ABQ7XUH7_BRANA</name>
<dbReference type="PANTHER" id="PTHR33130:SF39">
    <property type="entry name" value="DUF1639 FAMILY PROTEIN"/>
    <property type="match status" value="1"/>
</dbReference>
<dbReference type="Proteomes" id="UP000824890">
    <property type="component" value="Unassembled WGS sequence"/>
</dbReference>
<dbReference type="EMBL" id="JAGKQM010000019">
    <property type="protein sequence ID" value="KAH0859593.1"/>
    <property type="molecule type" value="Genomic_DNA"/>
</dbReference>
<evidence type="ECO:0000313" key="2">
    <source>
        <dbReference type="EMBL" id="KAH0859593.1"/>
    </source>
</evidence>
<feature type="region of interest" description="Disordered" evidence="1">
    <location>
        <begin position="134"/>
        <end position="153"/>
    </location>
</feature>
<proteinExistence type="predicted"/>
<reference evidence="2 3" key="1">
    <citation type="submission" date="2021-05" db="EMBL/GenBank/DDBJ databases">
        <title>Genome Assembly of Synthetic Allotetraploid Brassica napus Reveals Homoeologous Exchanges between Subgenomes.</title>
        <authorList>
            <person name="Davis J.T."/>
        </authorList>
    </citation>
    <scope>NUCLEOTIDE SEQUENCE [LARGE SCALE GENOMIC DNA]</scope>
    <source>
        <strain evidence="3">cv. Da-Ae</strain>
        <tissue evidence="2">Seedling</tissue>
    </source>
</reference>
<evidence type="ECO:0000313" key="3">
    <source>
        <dbReference type="Proteomes" id="UP000824890"/>
    </source>
</evidence>
<dbReference type="InterPro" id="IPR012438">
    <property type="entry name" value="DUF1639"/>
</dbReference>
<dbReference type="Pfam" id="PF07797">
    <property type="entry name" value="DUF1639"/>
    <property type="match status" value="1"/>
</dbReference>
<sequence>AEVGVTIPLVGVSITSFHLLSFHRNEIASRSIVLNIPRSTLQCMLIFLEAVFLRYKKVSTLRNGGDDAVAEAPPWNLRTRRAACNEPGDEPTRITGVKRGSNEGGGDGDSQKLKFSVSFVSLLRELVEKDFTAFDGKKPPTRPKKRQEIFRVK</sequence>
<organism evidence="2 3">
    <name type="scientific">Brassica napus</name>
    <name type="common">Rape</name>
    <dbReference type="NCBI Taxonomy" id="3708"/>
    <lineage>
        <taxon>Eukaryota</taxon>
        <taxon>Viridiplantae</taxon>
        <taxon>Streptophyta</taxon>
        <taxon>Embryophyta</taxon>
        <taxon>Tracheophyta</taxon>
        <taxon>Spermatophyta</taxon>
        <taxon>Magnoliopsida</taxon>
        <taxon>eudicotyledons</taxon>
        <taxon>Gunneridae</taxon>
        <taxon>Pentapetalae</taxon>
        <taxon>rosids</taxon>
        <taxon>malvids</taxon>
        <taxon>Brassicales</taxon>
        <taxon>Brassicaceae</taxon>
        <taxon>Brassiceae</taxon>
        <taxon>Brassica</taxon>
    </lineage>
</organism>
<dbReference type="PANTHER" id="PTHR33130">
    <property type="entry name" value="PUTATIVE (DUF1639)-RELATED"/>
    <property type="match status" value="1"/>
</dbReference>